<evidence type="ECO:0000256" key="11">
    <source>
        <dbReference type="ARBA" id="ARBA00047931"/>
    </source>
</evidence>
<evidence type="ECO:0000256" key="12">
    <source>
        <dbReference type="ARBA" id="ARBA00078545"/>
    </source>
</evidence>
<evidence type="ECO:0000256" key="14">
    <source>
        <dbReference type="SAM" id="Phobius"/>
    </source>
</evidence>
<dbReference type="InterPro" id="IPR050214">
    <property type="entry name" value="Cys_Synth/Cystath_Beta-Synth"/>
</dbReference>
<protein>
    <recommendedName>
        <fullName evidence="4">cysteine synthase</fullName>
        <ecNumber evidence="4">2.5.1.47</ecNumber>
    </recommendedName>
    <alternativeName>
        <fullName evidence="12">Cysteine synthase-like protein</fullName>
    </alternativeName>
</protein>
<dbReference type="GO" id="GO:0004124">
    <property type="term" value="F:cysteine synthase activity"/>
    <property type="evidence" value="ECO:0007669"/>
    <property type="project" value="UniProtKB-EC"/>
</dbReference>
<dbReference type="RefSeq" id="XP_503699.3">
    <property type="nucleotide sequence ID" value="XM_503699.3"/>
</dbReference>
<evidence type="ECO:0000256" key="2">
    <source>
        <dbReference type="ARBA" id="ARBA00004572"/>
    </source>
</evidence>
<evidence type="ECO:0000256" key="9">
    <source>
        <dbReference type="ARBA" id="ARBA00023128"/>
    </source>
</evidence>
<dbReference type="InterPro" id="IPR001926">
    <property type="entry name" value="TrpB-like_PALP"/>
</dbReference>
<dbReference type="AlphaFoldDB" id="A0A1D8NHM6"/>
<feature type="transmembrane region" description="Helical" evidence="14">
    <location>
        <begin position="6"/>
        <end position="26"/>
    </location>
</feature>
<dbReference type="Proteomes" id="UP000182444">
    <property type="component" value="Chromosome 1E"/>
</dbReference>
<dbReference type="KEGG" id="yli:2912492"/>
<dbReference type="EC" id="2.5.1.47" evidence="4"/>
<reference evidence="16 17" key="1">
    <citation type="journal article" date="2016" name="PLoS ONE">
        <title>Sequence Assembly of Yarrowia lipolytica Strain W29/CLIB89 Shows Transposable Element Diversity.</title>
        <authorList>
            <person name="Magnan C."/>
            <person name="Yu J."/>
            <person name="Chang I."/>
            <person name="Jahn E."/>
            <person name="Kanomata Y."/>
            <person name="Wu J."/>
            <person name="Zeller M."/>
            <person name="Oakes M."/>
            <person name="Baldi P."/>
            <person name="Sandmeyer S."/>
        </authorList>
    </citation>
    <scope>NUCLEOTIDE SEQUENCE [LARGE SCALE GENOMIC DNA]</scope>
    <source>
        <strain evidence="17">CLIB89(W29)</strain>
    </source>
</reference>
<keyword evidence="5" id="KW-0808">Transferase</keyword>
<name>A0A1D8NHM6_YARLL</name>
<dbReference type="InterPro" id="IPR001216">
    <property type="entry name" value="P-phosphate_BS"/>
</dbReference>
<sequence>MSRWIYTASGVLIGISISGILYTAFLRPESQKKRSKSNKNTPSQPIVDPPKARIGLQGLIGNTPMVLVPSLSHATGCKIYAKVEACNPGGSAKDRVALGIIQAAEKSGAIAPHEGHVIYEGTSGSTGISLAMLSKAMGYNSHICLPDDTSSEKVDLLTNLGAVVDKVRPAGIVDKNHYVNSARDKAVECDTGAVFSDQFENDANWRIHYNTTGPEIFIQTDGEVDLFVTGSGTGGTISGVAKYLKEKLDDVRVVLADCQGSGLYRKIKYGVMYDSVEKEGTRRRHQVDTLVEGIGINRITHNLSQGLEFIDDAIRVTDEEAVKMAKYLVDNDGMFVGSSTAVNMVAAYKCAKSLGPNHTIVTLWCDGGHRHLSKFWKQARELGEIKLEDF</sequence>
<evidence type="ECO:0000256" key="3">
    <source>
        <dbReference type="ARBA" id="ARBA00007103"/>
    </source>
</evidence>
<comment type="similarity">
    <text evidence="3">Belongs to the cysteine synthase/cystathionine beta-synthase family.</text>
</comment>
<evidence type="ECO:0000256" key="7">
    <source>
        <dbReference type="ARBA" id="ARBA00022787"/>
    </source>
</evidence>
<evidence type="ECO:0000256" key="4">
    <source>
        <dbReference type="ARBA" id="ARBA00012681"/>
    </source>
</evidence>
<dbReference type="SUPFAM" id="SSF53686">
    <property type="entry name" value="Tryptophan synthase beta subunit-like PLP-dependent enzymes"/>
    <property type="match status" value="1"/>
</dbReference>
<feature type="region of interest" description="Disordered" evidence="13">
    <location>
        <begin position="31"/>
        <end position="50"/>
    </location>
</feature>
<dbReference type="InterPro" id="IPR036052">
    <property type="entry name" value="TrpB-like_PALP_sf"/>
</dbReference>
<dbReference type="Pfam" id="PF00291">
    <property type="entry name" value="PALP"/>
    <property type="match status" value="1"/>
</dbReference>
<keyword evidence="7" id="KW-1000">Mitochondrion outer membrane</keyword>
<evidence type="ECO:0000256" key="8">
    <source>
        <dbReference type="ARBA" id="ARBA00022989"/>
    </source>
</evidence>
<evidence type="ECO:0000256" key="6">
    <source>
        <dbReference type="ARBA" id="ARBA00022692"/>
    </source>
</evidence>
<accession>A0A1D8NHM6</accession>
<keyword evidence="8 14" id="KW-1133">Transmembrane helix</keyword>
<keyword evidence="10 14" id="KW-0472">Membrane</keyword>
<gene>
    <name evidence="16" type="ORF">YALI1_E10364g</name>
</gene>
<keyword evidence="6 14" id="KW-0812">Transmembrane</keyword>
<evidence type="ECO:0000256" key="5">
    <source>
        <dbReference type="ARBA" id="ARBA00022679"/>
    </source>
</evidence>
<dbReference type="CDD" id="cd01561">
    <property type="entry name" value="CBS_like"/>
    <property type="match status" value="1"/>
</dbReference>
<feature type="domain" description="Tryptophan synthase beta chain-like PALP" evidence="15">
    <location>
        <begin position="58"/>
        <end position="366"/>
    </location>
</feature>
<dbReference type="FunFam" id="3.40.50.1100:FF:000096">
    <property type="entry name" value="Related to cysteine synthase"/>
    <property type="match status" value="1"/>
</dbReference>
<comment type="subcellular location">
    <subcellularLocation>
        <location evidence="2">Mitochondrion outer membrane</location>
        <topology evidence="2">Single-pass membrane protein</topology>
    </subcellularLocation>
</comment>
<evidence type="ECO:0000313" key="16">
    <source>
        <dbReference type="EMBL" id="AOW05132.1"/>
    </source>
</evidence>
<evidence type="ECO:0000256" key="10">
    <source>
        <dbReference type="ARBA" id="ARBA00023136"/>
    </source>
</evidence>
<dbReference type="VEuPathDB" id="FungiDB:YALI1_E10364g"/>
<keyword evidence="9" id="KW-0496">Mitochondrion</keyword>
<evidence type="ECO:0000256" key="1">
    <source>
        <dbReference type="ARBA" id="ARBA00001933"/>
    </source>
</evidence>
<dbReference type="PROSITE" id="PS00901">
    <property type="entry name" value="CYS_SYNTHASE"/>
    <property type="match status" value="1"/>
</dbReference>
<comment type="cofactor">
    <cofactor evidence="1">
        <name>pyridoxal 5'-phosphate</name>
        <dbReference type="ChEBI" id="CHEBI:597326"/>
    </cofactor>
</comment>
<proteinExistence type="inferred from homology"/>
<dbReference type="EMBL" id="CP017557">
    <property type="protein sequence ID" value="AOW05132.1"/>
    <property type="molecule type" value="Genomic_DNA"/>
</dbReference>
<dbReference type="eggNOG" id="KOG1481">
    <property type="taxonomic scope" value="Eukaryota"/>
</dbReference>
<dbReference type="VEuPathDB" id="FungiDB:YALI0_E08536g"/>
<dbReference type="GeneID" id="2912492"/>
<evidence type="ECO:0000259" key="15">
    <source>
        <dbReference type="Pfam" id="PF00291"/>
    </source>
</evidence>
<dbReference type="GO" id="GO:0005741">
    <property type="term" value="C:mitochondrial outer membrane"/>
    <property type="evidence" value="ECO:0007669"/>
    <property type="project" value="UniProtKB-SubCell"/>
</dbReference>
<comment type="catalytic activity">
    <reaction evidence="11">
        <text>O-acetyl-L-serine + hydrogen sulfide = L-cysteine + acetate</text>
        <dbReference type="Rhea" id="RHEA:14829"/>
        <dbReference type="ChEBI" id="CHEBI:29919"/>
        <dbReference type="ChEBI" id="CHEBI:30089"/>
        <dbReference type="ChEBI" id="CHEBI:35235"/>
        <dbReference type="ChEBI" id="CHEBI:58340"/>
        <dbReference type="EC" id="2.5.1.47"/>
    </reaction>
</comment>
<dbReference type="Gene3D" id="3.40.50.1100">
    <property type="match status" value="2"/>
</dbReference>
<dbReference type="PANTHER" id="PTHR10314">
    <property type="entry name" value="CYSTATHIONINE BETA-SYNTHASE"/>
    <property type="match status" value="1"/>
</dbReference>
<organism evidence="16 17">
    <name type="scientific">Yarrowia lipolytica</name>
    <name type="common">Candida lipolytica</name>
    <dbReference type="NCBI Taxonomy" id="4952"/>
    <lineage>
        <taxon>Eukaryota</taxon>
        <taxon>Fungi</taxon>
        <taxon>Dikarya</taxon>
        <taxon>Ascomycota</taxon>
        <taxon>Saccharomycotina</taxon>
        <taxon>Dipodascomycetes</taxon>
        <taxon>Dipodascales</taxon>
        <taxon>Dipodascales incertae sedis</taxon>
        <taxon>Yarrowia</taxon>
    </lineage>
</organism>
<evidence type="ECO:0000256" key="13">
    <source>
        <dbReference type="SAM" id="MobiDB-lite"/>
    </source>
</evidence>
<evidence type="ECO:0000313" key="17">
    <source>
        <dbReference type="Proteomes" id="UP000182444"/>
    </source>
</evidence>
<dbReference type="GO" id="GO:0006535">
    <property type="term" value="P:cysteine biosynthetic process from serine"/>
    <property type="evidence" value="ECO:0007669"/>
    <property type="project" value="InterPro"/>
</dbReference>